<accession>A0A964BPD4</accession>
<dbReference type="PANTHER" id="PTHR38811:SF1">
    <property type="entry name" value="UPF0284 PROTEIN SLL1500"/>
    <property type="match status" value="1"/>
</dbReference>
<dbReference type="InterPro" id="IPR036087">
    <property type="entry name" value="Nict_dMeBzImd_PRibTrfase_sf"/>
</dbReference>
<protein>
    <recommendedName>
        <fullName evidence="1">UPF0284 protein I4641_00500</fullName>
    </recommendedName>
</protein>
<proteinExistence type="inferred from homology"/>
<dbReference type="NCBIfam" id="TIGR00303">
    <property type="entry name" value="nicotinate mononucleotide-dependent phosphoribosyltransferase CobT"/>
    <property type="match status" value="1"/>
</dbReference>
<sequence length="370" mass="39297">MIYVYSQLKSGMSWLRRYSGAKPHFACVLGFTATGLIPRISAAGATPEDREYTAIADAEFLAKGIQEKYHHPLPILTAGVSPTFITRGAIEALNIPTYIFNAGLPHQPTVDTIDLGGIPANCLSSGSAMDLEMVRHLFQQGLKWGEKLAKTVDYLIIGECVVGGTTTALALLTGLGIEARGMVNSSHPQCNHAQKWSIVRTGLLKAGFASGLIDPLEIVAAIGDPMQIVVAGMAIAASRSRGVMLAGGTQMLAVYALIEAIANYHQISVQLSQLVVGTTRWVAEDPSGNTVGLAQTIGGVPLLGTGLNFATSPYPSFRAYAQGYVKEGVGAGGCAIATHLMQNWTPFELSVVIETLFARYRHLRVNSIGQ</sequence>
<evidence type="ECO:0000313" key="3">
    <source>
        <dbReference type="Proteomes" id="UP000729733"/>
    </source>
</evidence>
<reference evidence="2" key="1">
    <citation type="journal article" date="2021" name="Antonie Van Leeuwenhoek">
        <title>Draft genome and description of Waterburya agarophytonicola gen. nov. sp. nov. (Pleurocapsales, Cyanobacteria): a seaweed symbiont.</title>
        <authorList>
            <person name="Bonthond G."/>
            <person name="Shalygin S."/>
            <person name="Bayer T."/>
            <person name="Weinberger F."/>
        </authorList>
    </citation>
    <scope>NUCLEOTIDE SEQUENCE</scope>
    <source>
        <strain evidence="2">KI4</strain>
    </source>
</reference>
<dbReference type="CDD" id="cd02439">
    <property type="entry name" value="DMB-PRT_CobT"/>
    <property type="match status" value="1"/>
</dbReference>
<organism evidence="2 3">
    <name type="scientific">Waterburya agarophytonicola KI4</name>
    <dbReference type="NCBI Taxonomy" id="2874699"/>
    <lineage>
        <taxon>Bacteria</taxon>
        <taxon>Bacillati</taxon>
        <taxon>Cyanobacteriota</taxon>
        <taxon>Cyanophyceae</taxon>
        <taxon>Pleurocapsales</taxon>
        <taxon>Hyellaceae</taxon>
        <taxon>Waterburya</taxon>
        <taxon>Waterburya agarophytonicola</taxon>
    </lineage>
</organism>
<comment type="caution">
    <text evidence="2">The sequence shown here is derived from an EMBL/GenBank/DDBJ whole genome shotgun (WGS) entry which is preliminary data.</text>
</comment>
<evidence type="ECO:0000256" key="1">
    <source>
        <dbReference type="HAMAP-Rule" id="MF_01086"/>
    </source>
</evidence>
<dbReference type="HAMAP" id="MF_01086">
    <property type="entry name" value="UPF0284"/>
    <property type="match status" value="1"/>
</dbReference>
<dbReference type="AlphaFoldDB" id="A0A964BPD4"/>
<dbReference type="InterPro" id="IPR002805">
    <property type="entry name" value="Nict_dMeBzImd_PRibTrfase_arc"/>
</dbReference>
<gene>
    <name evidence="2" type="ORF">I4641_00500</name>
</gene>
<dbReference type="InterPro" id="IPR003200">
    <property type="entry name" value="Nict_dMeBzImd_PRibTrfase"/>
</dbReference>
<dbReference type="EMBL" id="JADWDC010000001">
    <property type="protein sequence ID" value="MCC0175460.1"/>
    <property type="molecule type" value="Genomic_DNA"/>
</dbReference>
<dbReference type="NCBIfam" id="NF003373">
    <property type="entry name" value="PRK04447.1-6"/>
    <property type="match status" value="1"/>
</dbReference>
<evidence type="ECO:0000313" key="2">
    <source>
        <dbReference type="EMBL" id="MCC0175460.1"/>
    </source>
</evidence>
<dbReference type="PANTHER" id="PTHR38811">
    <property type="match status" value="1"/>
</dbReference>
<keyword evidence="3" id="KW-1185">Reference proteome</keyword>
<dbReference type="Pfam" id="PF02277">
    <property type="entry name" value="DBI_PRT"/>
    <property type="match status" value="1"/>
</dbReference>
<dbReference type="Proteomes" id="UP000729733">
    <property type="component" value="Unassembled WGS sequence"/>
</dbReference>
<dbReference type="GO" id="GO:0008939">
    <property type="term" value="F:nicotinate-nucleotide-dimethylbenzimidazole phosphoribosyltransferase activity"/>
    <property type="evidence" value="ECO:0007669"/>
    <property type="project" value="InterPro"/>
</dbReference>
<dbReference type="RefSeq" id="WP_229638459.1">
    <property type="nucleotide sequence ID" value="NZ_JADWDC010000001.1"/>
</dbReference>
<dbReference type="Gene3D" id="3.40.50.10210">
    <property type="match status" value="1"/>
</dbReference>
<comment type="similarity">
    <text evidence="1">Belongs to the UPF0284 family.</text>
</comment>
<dbReference type="SUPFAM" id="SSF52733">
    <property type="entry name" value="Nicotinate mononucleotide:5,6-dimethylbenzimidazole phosphoribosyltransferase (CobT)"/>
    <property type="match status" value="1"/>
</dbReference>
<name>A0A964BPD4_9CYAN</name>